<sequence>MDPDSFKAAQPPKRTWGPSRLGPPVMAATGQAVRAAGRAARPGPSSHSGGADGGRGRRRREVRDVTRRLAQGEGGSGEGRQVGDAWMPRGARARKPTPRKRQSGGRKGQWSAKSREKARAKGDGGACARTGLVSSSPLRGPEGREKGPPRGICTADWSWQPRPAGAGMYHGATRRLLSYYGRPGLAGGNGVAVRTRFVGDSTAKIPALHQAPDGSKAAAQGVRHRLFGRSATRGVVYVIPILVPVHFGDGWWSSIGAGLLRTCPHPSPGGAAAFETRGSDEI</sequence>
<feature type="compositionally biased region" description="Basic residues" evidence="1">
    <location>
        <begin position="91"/>
        <end position="104"/>
    </location>
</feature>
<reference evidence="2" key="1">
    <citation type="journal article" date="2020" name="Stud. Mycol.">
        <title>101 Dothideomycetes genomes: a test case for predicting lifestyles and emergence of pathogens.</title>
        <authorList>
            <person name="Haridas S."/>
            <person name="Albert R."/>
            <person name="Binder M."/>
            <person name="Bloem J."/>
            <person name="Labutti K."/>
            <person name="Salamov A."/>
            <person name="Andreopoulos B."/>
            <person name="Baker S."/>
            <person name="Barry K."/>
            <person name="Bills G."/>
            <person name="Bluhm B."/>
            <person name="Cannon C."/>
            <person name="Castanera R."/>
            <person name="Culley D."/>
            <person name="Daum C."/>
            <person name="Ezra D."/>
            <person name="Gonzalez J."/>
            <person name="Henrissat B."/>
            <person name="Kuo A."/>
            <person name="Liang C."/>
            <person name="Lipzen A."/>
            <person name="Lutzoni F."/>
            <person name="Magnuson J."/>
            <person name="Mondo S."/>
            <person name="Nolan M."/>
            <person name="Ohm R."/>
            <person name="Pangilinan J."/>
            <person name="Park H.-J."/>
            <person name="Ramirez L."/>
            <person name="Alfaro M."/>
            <person name="Sun H."/>
            <person name="Tritt A."/>
            <person name="Yoshinaga Y."/>
            <person name="Zwiers L.-H."/>
            <person name="Turgeon B."/>
            <person name="Goodwin S."/>
            <person name="Spatafora J."/>
            <person name="Crous P."/>
            <person name="Grigoriev I."/>
        </authorList>
    </citation>
    <scope>NUCLEOTIDE SEQUENCE</scope>
    <source>
        <strain evidence="2">ATCC 16933</strain>
    </source>
</reference>
<feature type="compositionally biased region" description="Basic and acidic residues" evidence="1">
    <location>
        <begin position="113"/>
        <end position="122"/>
    </location>
</feature>
<dbReference type="Proteomes" id="UP000799766">
    <property type="component" value="Unassembled WGS sequence"/>
</dbReference>
<feature type="compositionally biased region" description="Low complexity" evidence="1">
    <location>
        <begin position="27"/>
        <end position="43"/>
    </location>
</feature>
<keyword evidence="3" id="KW-1185">Reference proteome</keyword>
<dbReference type="AlphaFoldDB" id="A0A6A6NPI3"/>
<proteinExistence type="predicted"/>
<dbReference type="EMBL" id="MU001699">
    <property type="protein sequence ID" value="KAF2453203.1"/>
    <property type="molecule type" value="Genomic_DNA"/>
</dbReference>
<evidence type="ECO:0000313" key="2">
    <source>
        <dbReference type="EMBL" id="KAF2453203.1"/>
    </source>
</evidence>
<gene>
    <name evidence="2" type="ORF">BDY21DRAFT_403734</name>
</gene>
<organism evidence="2 3">
    <name type="scientific">Lineolata rhizophorae</name>
    <dbReference type="NCBI Taxonomy" id="578093"/>
    <lineage>
        <taxon>Eukaryota</taxon>
        <taxon>Fungi</taxon>
        <taxon>Dikarya</taxon>
        <taxon>Ascomycota</taxon>
        <taxon>Pezizomycotina</taxon>
        <taxon>Dothideomycetes</taxon>
        <taxon>Dothideomycetes incertae sedis</taxon>
        <taxon>Lineolatales</taxon>
        <taxon>Lineolataceae</taxon>
        <taxon>Lineolata</taxon>
    </lineage>
</organism>
<feature type="region of interest" description="Disordered" evidence="1">
    <location>
        <begin position="1"/>
        <end position="156"/>
    </location>
</feature>
<protein>
    <submittedName>
        <fullName evidence="2">Uncharacterized protein</fullName>
    </submittedName>
</protein>
<name>A0A6A6NPI3_9PEZI</name>
<evidence type="ECO:0000313" key="3">
    <source>
        <dbReference type="Proteomes" id="UP000799766"/>
    </source>
</evidence>
<evidence type="ECO:0000256" key="1">
    <source>
        <dbReference type="SAM" id="MobiDB-lite"/>
    </source>
</evidence>
<accession>A0A6A6NPI3</accession>